<dbReference type="SUPFAM" id="SSF53335">
    <property type="entry name" value="S-adenosyl-L-methionine-dependent methyltransferases"/>
    <property type="match status" value="1"/>
</dbReference>
<comment type="similarity">
    <text evidence="1">Belongs to the CFA/CMAS family.</text>
</comment>
<organism evidence="6 7">
    <name type="scientific">Saccharothrix ecbatanensis</name>
    <dbReference type="NCBI Taxonomy" id="1105145"/>
    <lineage>
        <taxon>Bacteria</taxon>
        <taxon>Bacillati</taxon>
        <taxon>Actinomycetota</taxon>
        <taxon>Actinomycetes</taxon>
        <taxon>Pseudonocardiales</taxon>
        <taxon>Pseudonocardiaceae</taxon>
        <taxon>Saccharothrix</taxon>
    </lineage>
</organism>
<comment type="caution">
    <text evidence="6">The sequence shown here is derived from an EMBL/GenBank/DDBJ whole genome shotgun (WGS) entry which is preliminary data.</text>
</comment>
<dbReference type="EC" id="2.1.1.79" evidence="6"/>
<dbReference type="Proteomes" id="UP000552097">
    <property type="component" value="Unassembled WGS sequence"/>
</dbReference>
<dbReference type="RefSeq" id="WP_184920068.1">
    <property type="nucleotide sequence ID" value="NZ_JACHMO010000001.1"/>
</dbReference>
<dbReference type="GO" id="GO:0032259">
    <property type="term" value="P:methylation"/>
    <property type="evidence" value="ECO:0007669"/>
    <property type="project" value="UniProtKB-KW"/>
</dbReference>
<keyword evidence="7" id="KW-1185">Reference proteome</keyword>
<dbReference type="Pfam" id="PF02353">
    <property type="entry name" value="CMAS"/>
    <property type="match status" value="1"/>
</dbReference>
<accession>A0A7W9M0I6</accession>
<dbReference type="PIRSF" id="PIRSF003085">
    <property type="entry name" value="CMAS"/>
    <property type="match status" value="1"/>
</dbReference>
<proteinExistence type="inferred from homology"/>
<dbReference type="PANTHER" id="PTHR43667:SF1">
    <property type="entry name" value="CYCLOPROPANE-FATTY-ACYL-PHOSPHOLIPID SYNTHASE"/>
    <property type="match status" value="1"/>
</dbReference>
<dbReference type="InterPro" id="IPR003333">
    <property type="entry name" value="CMAS"/>
</dbReference>
<evidence type="ECO:0000313" key="7">
    <source>
        <dbReference type="Proteomes" id="UP000552097"/>
    </source>
</evidence>
<dbReference type="InterPro" id="IPR029063">
    <property type="entry name" value="SAM-dependent_MTases_sf"/>
</dbReference>
<evidence type="ECO:0000256" key="3">
    <source>
        <dbReference type="ARBA" id="ARBA00022679"/>
    </source>
</evidence>
<reference evidence="6 7" key="1">
    <citation type="submission" date="2020-08" db="EMBL/GenBank/DDBJ databases">
        <title>Sequencing the genomes of 1000 actinobacteria strains.</title>
        <authorList>
            <person name="Klenk H.-P."/>
        </authorList>
    </citation>
    <scope>NUCLEOTIDE SEQUENCE [LARGE SCALE GENOMIC DNA]</scope>
    <source>
        <strain evidence="6 7">DSM 45486</strain>
    </source>
</reference>
<dbReference type="GO" id="GO:0008825">
    <property type="term" value="F:cyclopropane-fatty-acyl-phospholipid synthase activity"/>
    <property type="evidence" value="ECO:0007669"/>
    <property type="project" value="UniProtKB-EC"/>
</dbReference>
<evidence type="ECO:0000313" key="6">
    <source>
        <dbReference type="EMBL" id="MBB5802994.1"/>
    </source>
</evidence>
<dbReference type="AlphaFoldDB" id="A0A7W9M0I6"/>
<dbReference type="GO" id="GO:0008610">
    <property type="term" value="P:lipid biosynthetic process"/>
    <property type="evidence" value="ECO:0007669"/>
    <property type="project" value="InterPro"/>
</dbReference>
<evidence type="ECO:0000256" key="2">
    <source>
        <dbReference type="ARBA" id="ARBA00022603"/>
    </source>
</evidence>
<evidence type="ECO:0000256" key="4">
    <source>
        <dbReference type="ARBA" id="ARBA00022691"/>
    </source>
</evidence>
<evidence type="ECO:0000256" key="5">
    <source>
        <dbReference type="ARBA" id="ARBA00023098"/>
    </source>
</evidence>
<evidence type="ECO:0000256" key="1">
    <source>
        <dbReference type="ARBA" id="ARBA00010815"/>
    </source>
</evidence>
<keyword evidence="2 6" id="KW-0489">Methyltransferase</keyword>
<dbReference type="CDD" id="cd02440">
    <property type="entry name" value="AdoMet_MTases"/>
    <property type="match status" value="1"/>
</dbReference>
<protein>
    <submittedName>
        <fullName evidence="6">Cyclopropane-fatty-acyl-phospholipid synthase</fullName>
        <ecNumber evidence="6">2.1.1.79</ecNumber>
    </submittedName>
</protein>
<name>A0A7W9M0I6_9PSEU</name>
<gene>
    <name evidence="6" type="ORF">F4560_002762</name>
</gene>
<sequence>MTVEIEYQGASAAAIRSHYDVSNDFYKLWLDKERVYSCALWDGDPALSLDDAQMRKLDYMVDGANAAGARRVLDIGCGWGALLTRLVTVHGVESAVGLTLSDEQAAHVQGLGDPRVTPVVQNWADHEPEQPYDAIISIGAFEHFADFGLRRAGRVEAYRRFFRSCRDWLPPGGRLALQTNVKGNNAAMSRQTVRDLLFIADRVFPESELPWLSEVLEASERAFDVVSVRNDPDMYARTCRQWHDNLAACRDEATELVGEQVVGDYLRYLAASVDAFTRRHLGLARIIFERA</sequence>
<dbReference type="PANTHER" id="PTHR43667">
    <property type="entry name" value="CYCLOPROPANE-FATTY-ACYL-PHOSPHOLIPID SYNTHASE"/>
    <property type="match status" value="1"/>
</dbReference>
<dbReference type="InterPro" id="IPR050723">
    <property type="entry name" value="CFA/CMAS"/>
</dbReference>
<keyword evidence="3 6" id="KW-0808">Transferase</keyword>
<dbReference type="Gene3D" id="3.40.50.150">
    <property type="entry name" value="Vaccinia Virus protein VP39"/>
    <property type="match status" value="1"/>
</dbReference>
<keyword evidence="4" id="KW-0949">S-adenosyl-L-methionine</keyword>
<keyword evidence="5" id="KW-0443">Lipid metabolism</keyword>
<dbReference type="EMBL" id="JACHMO010000001">
    <property type="protein sequence ID" value="MBB5802994.1"/>
    <property type="molecule type" value="Genomic_DNA"/>
</dbReference>